<keyword evidence="7" id="KW-0809">Transit peptide</keyword>
<feature type="compositionally biased region" description="Low complexity" evidence="9">
    <location>
        <begin position="14"/>
        <end position="30"/>
    </location>
</feature>
<feature type="compositionally biased region" description="Basic and acidic residues" evidence="9">
    <location>
        <begin position="479"/>
        <end position="498"/>
    </location>
</feature>
<comment type="similarity">
    <text evidence="2">Belongs to the mTERF family.</text>
</comment>
<dbReference type="EMBL" id="SMOL01000695">
    <property type="protein sequence ID" value="KAB2601489.1"/>
    <property type="molecule type" value="Genomic_DNA"/>
</dbReference>
<feature type="region of interest" description="Disordered" evidence="9">
    <location>
        <begin position="443"/>
        <end position="521"/>
    </location>
</feature>
<comment type="caution">
    <text evidence="12">The sequence shown here is derived from an EMBL/GenBank/DDBJ whole genome shotgun (WGS) entry which is preliminary data.</text>
</comment>
<feature type="region of interest" description="Disordered" evidence="9">
    <location>
        <begin position="1"/>
        <end position="41"/>
    </location>
</feature>
<dbReference type="Pfam" id="PF07967">
    <property type="entry name" value="zf-C3HC"/>
    <property type="match status" value="1"/>
</dbReference>
<evidence type="ECO:0000256" key="9">
    <source>
        <dbReference type="SAM" id="MobiDB-lite"/>
    </source>
</evidence>
<organism evidence="12 13">
    <name type="scientific">Pyrus ussuriensis x Pyrus communis</name>
    <dbReference type="NCBI Taxonomy" id="2448454"/>
    <lineage>
        <taxon>Eukaryota</taxon>
        <taxon>Viridiplantae</taxon>
        <taxon>Streptophyta</taxon>
        <taxon>Embryophyta</taxon>
        <taxon>Tracheophyta</taxon>
        <taxon>Spermatophyta</taxon>
        <taxon>Magnoliopsida</taxon>
        <taxon>eudicotyledons</taxon>
        <taxon>Gunneridae</taxon>
        <taxon>Pentapetalae</taxon>
        <taxon>rosids</taxon>
        <taxon>fabids</taxon>
        <taxon>Rosales</taxon>
        <taxon>Rosaceae</taxon>
        <taxon>Amygdaloideae</taxon>
        <taxon>Maleae</taxon>
        <taxon>Pyrus</taxon>
    </lineage>
</organism>
<feature type="domain" description="C3HC-type" evidence="10">
    <location>
        <begin position="85"/>
        <end position="209"/>
    </location>
</feature>
<evidence type="ECO:0000256" key="3">
    <source>
        <dbReference type="ARBA" id="ARBA00022472"/>
    </source>
</evidence>
<keyword evidence="3" id="KW-0805">Transcription regulation</keyword>
<dbReference type="GO" id="GO:0006353">
    <property type="term" value="P:DNA-templated transcription termination"/>
    <property type="evidence" value="ECO:0007669"/>
    <property type="project" value="UniProtKB-KW"/>
</dbReference>
<dbReference type="AlphaFoldDB" id="A0A5N5FEH0"/>
<keyword evidence="3" id="KW-0806">Transcription termination</keyword>
<feature type="compositionally biased region" description="Basic and acidic residues" evidence="9">
    <location>
        <begin position="756"/>
        <end position="770"/>
    </location>
</feature>
<reference evidence="12 13" key="1">
    <citation type="submission" date="2019-09" db="EMBL/GenBank/DDBJ databases">
        <authorList>
            <person name="Ou C."/>
        </authorList>
    </citation>
    <scope>NUCLEOTIDE SEQUENCE [LARGE SCALE GENOMIC DNA]</scope>
    <source>
        <strain evidence="12">S2</strain>
        <tissue evidence="12">Leaf</tissue>
    </source>
</reference>
<keyword evidence="6" id="KW-0862">Zinc</keyword>
<dbReference type="Pfam" id="PF02536">
    <property type="entry name" value="mTERF"/>
    <property type="match status" value="1"/>
</dbReference>
<feature type="domain" description="NuBaID C-terminal" evidence="11">
    <location>
        <begin position="835"/>
        <end position="893"/>
    </location>
</feature>
<feature type="compositionally biased region" description="Low complexity" evidence="9">
    <location>
        <begin position="926"/>
        <end position="945"/>
    </location>
</feature>
<dbReference type="Pfam" id="PF08600">
    <property type="entry name" value="NuBaID_C"/>
    <property type="match status" value="1"/>
</dbReference>
<proteinExistence type="inferred from homology"/>
<feature type="region of interest" description="Disordered" evidence="9">
    <location>
        <begin position="704"/>
        <end position="770"/>
    </location>
</feature>
<feature type="region of interest" description="Disordered" evidence="9">
    <location>
        <begin position="917"/>
        <end position="969"/>
    </location>
</feature>
<name>A0A5N5FEH0_9ROSA</name>
<evidence type="ECO:0000313" key="12">
    <source>
        <dbReference type="EMBL" id="KAB2601489.1"/>
    </source>
</evidence>
<evidence type="ECO:0000256" key="1">
    <source>
        <dbReference type="ARBA" id="ARBA00004123"/>
    </source>
</evidence>
<reference evidence="13" key="2">
    <citation type="submission" date="2019-10" db="EMBL/GenBank/DDBJ databases">
        <title>A de novo genome assembly of a pear dwarfing rootstock.</title>
        <authorList>
            <person name="Wang F."/>
            <person name="Wang J."/>
            <person name="Li S."/>
            <person name="Zhang Y."/>
            <person name="Fang M."/>
            <person name="Ma L."/>
            <person name="Zhao Y."/>
            <person name="Jiang S."/>
        </authorList>
    </citation>
    <scope>NUCLEOTIDE SEQUENCE [LARGE SCALE GENOMIC DNA]</scope>
</reference>
<dbReference type="GO" id="GO:0003676">
    <property type="term" value="F:nucleic acid binding"/>
    <property type="evidence" value="ECO:0007669"/>
    <property type="project" value="InterPro"/>
</dbReference>
<dbReference type="InterPro" id="IPR012935">
    <property type="entry name" value="NuBaID_N"/>
</dbReference>
<evidence type="ECO:0000256" key="5">
    <source>
        <dbReference type="ARBA" id="ARBA00022771"/>
    </source>
</evidence>
<evidence type="ECO:0000256" key="8">
    <source>
        <dbReference type="ARBA" id="ARBA00023242"/>
    </source>
</evidence>
<dbReference type="Gene3D" id="1.25.70.10">
    <property type="entry name" value="Transcription termination factor 3, mitochondrial"/>
    <property type="match status" value="1"/>
</dbReference>
<evidence type="ECO:0000256" key="6">
    <source>
        <dbReference type="ARBA" id="ARBA00022833"/>
    </source>
</evidence>
<keyword evidence="3" id="KW-0804">Transcription</keyword>
<dbReference type="InterPro" id="IPR003690">
    <property type="entry name" value="MTERF"/>
</dbReference>
<dbReference type="InterPro" id="IPR038538">
    <property type="entry name" value="MTERF_sf"/>
</dbReference>
<dbReference type="GO" id="GO:0008270">
    <property type="term" value="F:zinc ion binding"/>
    <property type="evidence" value="ECO:0007669"/>
    <property type="project" value="UniProtKB-KW"/>
</dbReference>
<keyword evidence="4" id="KW-0479">Metal-binding</keyword>
<evidence type="ECO:0000259" key="10">
    <source>
        <dbReference type="Pfam" id="PF07967"/>
    </source>
</evidence>
<dbReference type="Proteomes" id="UP000327157">
    <property type="component" value="Chromosome 10"/>
</dbReference>
<keyword evidence="8" id="KW-0539">Nucleus</keyword>
<accession>A0A5N5FEH0</accession>
<dbReference type="SMART" id="SM00733">
    <property type="entry name" value="Mterf"/>
    <property type="match status" value="4"/>
</dbReference>
<reference evidence="12 13" key="3">
    <citation type="submission" date="2019-11" db="EMBL/GenBank/DDBJ databases">
        <title>A de novo genome assembly of a pear dwarfing rootstock.</title>
        <authorList>
            <person name="Wang F."/>
            <person name="Wang J."/>
            <person name="Li S."/>
            <person name="Zhang Y."/>
            <person name="Fang M."/>
            <person name="Ma L."/>
            <person name="Zhao Y."/>
            <person name="Jiang S."/>
        </authorList>
    </citation>
    <scope>NUCLEOTIDE SEQUENCE [LARGE SCALE GENOMIC DNA]</scope>
    <source>
        <strain evidence="12">S2</strain>
        <tissue evidence="12">Leaf</tissue>
    </source>
</reference>
<dbReference type="PANTHER" id="PTHR15835:SF16">
    <property type="entry name" value="F20D23.9 PROTEIN"/>
    <property type="match status" value="1"/>
</dbReference>
<evidence type="ECO:0000256" key="4">
    <source>
        <dbReference type="ARBA" id="ARBA00022723"/>
    </source>
</evidence>
<evidence type="ECO:0000256" key="7">
    <source>
        <dbReference type="ARBA" id="ARBA00022946"/>
    </source>
</evidence>
<keyword evidence="5" id="KW-0863">Zinc-finger</keyword>
<evidence type="ECO:0000313" key="13">
    <source>
        <dbReference type="Proteomes" id="UP000327157"/>
    </source>
</evidence>
<dbReference type="OrthoDB" id="614844at2759"/>
<protein>
    <submittedName>
        <fullName evidence="12">Uncharacterized protein</fullName>
    </submittedName>
</protein>
<dbReference type="FunFam" id="1.25.70.10:FF:000010">
    <property type="entry name" value="Transcription termination factor MTEF1, chloroplastic"/>
    <property type="match status" value="1"/>
</dbReference>
<sequence length="1152" mass="123375">MREEVISSGGNIDPAPAASSAGASSPTVPANVGSVDGSIHGQGSKGASISCVGSQPPVTSLSTSAGGGGGGDSSVFGSSRLSCRPWERGDLLRRLATFKPSNWFSKPKVISSLACARRGWVNVDVDKIACESCGASLGFALLPSWTPDEVQNAGDAFVKQLDSGHKVACPWRGNSCPESLVQFPPTPQSALIGGYKDRCDGLLQFHSLPKVAASAIEQMLVSRGPQVDRFLMAGEVDFKPESIPEQESSRDGSICLYSRAQKLISLCGWEPRWLLNAQDCEEHSAQSARNGYSLGPTYAQVHLSQEPGPSKKASKMLVKESRRDPRSPLLDCSLCGATVRILDFLTIPRPVRFTPNNIDIPDTSKKLGLIRGASAASGISGWVATDDAEKEQTEDRDEVATTTEGKTDVDLNLTMGGGFTFNRFGRPEMSENIQDADMGRDLMIGQPAGSEVGDRAASYESRGPSSRKRSLEKGGSSVDRPHLRTQHADSVEGTVIDRDGDEVTDGGQYSAGPSKRARDSDMFDTYCSSGAGPSQSMGLDVYADANRVASFPQGSDQFGIHSNMDSARASSVIAMDTIGHGTDDDSMESVENYPGDVDDVHFPTSSTYGNLDMNDTSELNYSNQAQQSVGFQPAVDVVIGEIGVSSTNDGEEIFNTETVTAQARDGISFGISVGSVGMCASHEAEIHGADVSVHRADSVVGDVEPRTEDAENQGQTGESAPDPGLMDEIVPDEINREDPHGDSQEMISRSIGRADSGSKIDGSTKAESVESGEKISQSFKFENSAHPSLSCNANVFSNYRTTKKEVKSAGKSSFTNNCVYQESEYAVANGLGPPKGESNYEEPMEFDPIGHHNQFCPWVNGNVAAAGGSSCGPGTCADAVALCGWQLTLDALDALRSLGQDAIQTLQSESAASLYKAKPSPKTLISTPRLSTPSAPSSPSSTPKSSTKRTWPRSLGCAPTSSPPASSPTDLNPVFSFLSEDLKVPDYNFRMVINKCPRLLASSVKNQPKPALSYLQGLEFKDLNALAYHESVLLVSNVERTLVPKLEYLERLGFPREEAVGMVLRCPGLLTFSIENNLKPKFEYFSVEMGKGLEELKGFPQYFAFSLEKRVRPRHLEVVERGVEVPLPLMLKSTDEEFRELLRELGGGSDEH</sequence>
<dbReference type="GO" id="GO:0005634">
    <property type="term" value="C:nucleus"/>
    <property type="evidence" value="ECO:0007669"/>
    <property type="project" value="UniProtKB-SubCell"/>
</dbReference>
<dbReference type="PANTHER" id="PTHR15835">
    <property type="entry name" value="NUCLEAR-INTERACTING PARTNER OF ALK"/>
    <property type="match status" value="1"/>
</dbReference>
<feature type="compositionally biased region" description="Basic and acidic residues" evidence="9">
    <location>
        <begin position="733"/>
        <end position="743"/>
    </location>
</feature>
<evidence type="ECO:0000256" key="2">
    <source>
        <dbReference type="ARBA" id="ARBA00007692"/>
    </source>
</evidence>
<dbReference type="InterPro" id="IPR013909">
    <property type="entry name" value="NuBaID_C"/>
</dbReference>
<gene>
    <name evidence="12" type="ORF">D8674_002494</name>
</gene>
<evidence type="ECO:0000259" key="11">
    <source>
        <dbReference type="Pfam" id="PF08600"/>
    </source>
</evidence>
<keyword evidence="13" id="KW-1185">Reference proteome</keyword>
<comment type="subcellular location">
    <subcellularLocation>
        <location evidence="1">Nucleus</location>
    </subcellularLocation>
</comment>